<keyword evidence="2" id="KW-1185">Reference proteome</keyword>
<proteinExistence type="predicted"/>
<reference evidence="2" key="1">
    <citation type="journal article" date="2020" name="Nat. Commun.">
        <title>Genome sequence of the cluster root forming white lupin.</title>
        <authorList>
            <person name="Hufnagel B."/>
            <person name="Marques A."/>
            <person name="Soriano A."/>
            <person name="Marques L."/>
            <person name="Divol F."/>
            <person name="Doumas P."/>
            <person name="Sallet E."/>
            <person name="Mancinotti D."/>
            <person name="Carrere S."/>
            <person name="Marande W."/>
            <person name="Arribat S."/>
            <person name="Keller J."/>
            <person name="Huneau C."/>
            <person name="Blein T."/>
            <person name="Aime D."/>
            <person name="Laguerre M."/>
            <person name="Taylor J."/>
            <person name="Schubert V."/>
            <person name="Nelson M."/>
            <person name="Geu-Flores F."/>
            <person name="Crespi M."/>
            <person name="Gallardo-Guerrero K."/>
            <person name="Delaux P.-M."/>
            <person name="Salse J."/>
            <person name="Berges H."/>
            <person name="Guyot R."/>
            <person name="Gouzy J."/>
            <person name="Peret B."/>
        </authorList>
    </citation>
    <scope>NUCLEOTIDE SEQUENCE [LARGE SCALE GENOMIC DNA]</scope>
    <source>
        <strain evidence="2">cv. Amiga</strain>
    </source>
</reference>
<organism evidence="1 2">
    <name type="scientific">Lupinus albus</name>
    <name type="common">White lupine</name>
    <name type="synonym">Lupinus termis</name>
    <dbReference type="NCBI Taxonomy" id="3870"/>
    <lineage>
        <taxon>Eukaryota</taxon>
        <taxon>Viridiplantae</taxon>
        <taxon>Streptophyta</taxon>
        <taxon>Embryophyta</taxon>
        <taxon>Tracheophyta</taxon>
        <taxon>Spermatophyta</taxon>
        <taxon>Magnoliopsida</taxon>
        <taxon>eudicotyledons</taxon>
        <taxon>Gunneridae</taxon>
        <taxon>Pentapetalae</taxon>
        <taxon>rosids</taxon>
        <taxon>fabids</taxon>
        <taxon>Fabales</taxon>
        <taxon>Fabaceae</taxon>
        <taxon>Papilionoideae</taxon>
        <taxon>50 kb inversion clade</taxon>
        <taxon>genistoids sensu lato</taxon>
        <taxon>core genistoids</taxon>
        <taxon>Genisteae</taxon>
        <taxon>Lupinus</taxon>
    </lineage>
</organism>
<gene>
    <name evidence="1" type="ORF">Lalb_Chr10g0107051</name>
</gene>
<evidence type="ECO:0000313" key="2">
    <source>
        <dbReference type="Proteomes" id="UP000447434"/>
    </source>
</evidence>
<accession>A0A6A5NZ85</accession>
<dbReference type="Proteomes" id="UP000447434">
    <property type="component" value="Chromosome 10"/>
</dbReference>
<sequence>MAMYLSNIFGCFSESSPESKRYICDGNVCVLKKPKDNLDKRSSSTSNKEKQGQGISFAFCLPAKSPPTRAS</sequence>
<protein>
    <submittedName>
        <fullName evidence="1">Uncharacterized protein</fullName>
    </submittedName>
</protein>
<dbReference type="EMBL" id="WOCE01000010">
    <property type="protein sequence ID" value="KAE9606361.1"/>
    <property type="molecule type" value="Genomic_DNA"/>
</dbReference>
<evidence type="ECO:0000313" key="1">
    <source>
        <dbReference type="EMBL" id="KAE9606361.1"/>
    </source>
</evidence>
<comment type="caution">
    <text evidence="1">The sequence shown here is derived from an EMBL/GenBank/DDBJ whole genome shotgun (WGS) entry which is preliminary data.</text>
</comment>
<dbReference type="AlphaFoldDB" id="A0A6A5NZ85"/>
<dbReference type="OrthoDB" id="1431687at2759"/>
<name>A0A6A5NZ85_LUPAL</name>